<accession>A0A2Z6E289</accession>
<reference evidence="2" key="2">
    <citation type="submission" date="2018-06" db="EMBL/GenBank/DDBJ databases">
        <title>Genome sequence of Rhodanobacteraceae bacterium strain Dysh456.</title>
        <authorList>
            <person name="Fukui M."/>
        </authorList>
    </citation>
    <scope>NUCLEOTIDE SEQUENCE [LARGE SCALE GENOMIC DNA]</scope>
    <source>
        <strain evidence="2">Dysh456</strain>
    </source>
</reference>
<dbReference type="KEGG" id="rbd:ALSL_0513"/>
<protein>
    <submittedName>
        <fullName evidence="1">Uncharacterized protein</fullName>
    </submittedName>
</protein>
<dbReference type="AlphaFoldDB" id="A0A2Z6E289"/>
<gene>
    <name evidence="1" type="ORF">ALSL_0513</name>
</gene>
<evidence type="ECO:0000313" key="2">
    <source>
        <dbReference type="Proteomes" id="UP000270530"/>
    </source>
</evidence>
<organism evidence="1 2">
    <name type="scientific">Aerosticca soli</name>
    <dbReference type="NCBI Taxonomy" id="2010829"/>
    <lineage>
        <taxon>Bacteria</taxon>
        <taxon>Pseudomonadati</taxon>
        <taxon>Pseudomonadota</taxon>
        <taxon>Gammaproteobacteria</taxon>
        <taxon>Lysobacterales</taxon>
        <taxon>Rhodanobacteraceae</taxon>
        <taxon>Aerosticca</taxon>
    </lineage>
</organism>
<sequence length="37" mass="3712">MADMNPEWKVSGAKCASILAMGSGALAGNVTECAQAQ</sequence>
<dbReference type="Proteomes" id="UP000270530">
    <property type="component" value="Chromosome"/>
</dbReference>
<name>A0A2Z6E289_9GAMM</name>
<keyword evidence="2" id="KW-1185">Reference proteome</keyword>
<proteinExistence type="predicted"/>
<reference evidence="2" key="1">
    <citation type="submission" date="2018-04" db="EMBL/GenBank/DDBJ databases">
        <authorList>
            <person name="Watanabe M."/>
            <person name="Kojima H."/>
        </authorList>
    </citation>
    <scope>NUCLEOTIDE SEQUENCE [LARGE SCALE GENOMIC DNA]</scope>
    <source>
        <strain evidence="2">Dysh456</strain>
    </source>
</reference>
<evidence type="ECO:0000313" key="1">
    <source>
        <dbReference type="EMBL" id="BBD79183.1"/>
    </source>
</evidence>
<dbReference type="EMBL" id="AP018560">
    <property type="protein sequence ID" value="BBD79183.1"/>
    <property type="molecule type" value="Genomic_DNA"/>
</dbReference>